<dbReference type="InterPro" id="IPR010056">
    <property type="entry name" value="Phage_rep_org__N"/>
</dbReference>
<organism evidence="2 3">
    <name type="scientific">Aliarcobacter vitoriensis</name>
    <dbReference type="NCBI Taxonomy" id="2011099"/>
    <lineage>
        <taxon>Bacteria</taxon>
        <taxon>Pseudomonadati</taxon>
        <taxon>Campylobacterota</taxon>
        <taxon>Epsilonproteobacteria</taxon>
        <taxon>Campylobacterales</taxon>
        <taxon>Arcobacteraceae</taxon>
        <taxon>Aliarcobacter</taxon>
    </lineage>
</organism>
<accession>A0A366MVZ8</accession>
<evidence type="ECO:0000313" key="2">
    <source>
        <dbReference type="EMBL" id="RBQ29800.1"/>
    </source>
</evidence>
<comment type="caution">
    <text evidence="2">The sequence shown here is derived from an EMBL/GenBank/DDBJ whole genome shotgun (WGS) entry which is preliminary data.</text>
</comment>
<dbReference type="Proteomes" id="UP000252669">
    <property type="component" value="Unassembled WGS sequence"/>
</dbReference>
<evidence type="ECO:0000259" key="1">
    <source>
        <dbReference type="Pfam" id="PF09681"/>
    </source>
</evidence>
<keyword evidence="3" id="KW-1185">Reference proteome</keyword>
<dbReference type="NCBIfam" id="TIGR01714">
    <property type="entry name" value="phage_rep_org_N"/>
    <property type="match status" value="1"/>
</dbReference>
<dbReference type="AlphaFoldDB" id="A0A366MVZ8"/>
<feature type="domain" description="Phage replisome organiser N-terminal" evidence="1">
    <location>
        <begin position="9"/>
        <end position="124"/>
    </location>
</feature>
<sequence>MSQNKKYYWLKLKEDFFERDEIKIIESQKNGKDYINFYFKLLLKSLKTEGTLRFRDAIPYNLEMLSTITNCNVDTVNTAINTFIELGLMEKWEDGTFFMIEVQNMVGSETSWAEKKREYRNKKTMSSNCPDNLNKKQGHVRQEIEIDNRDREEKNEFWENWNKSQVKKSMKISKLEDLNIANRNSKVLE</sequence>
<protein>
    <recommendedName>
        <fullName evidence="1">Phage replisome organiser N-terminal domain-containing protein</fullName>
    </recommendedName>
</protein>
<dbReference type="RefSeq" id="WP_113893016.1">
    <property type="nucleotide sequence ID" value="NZ_JANJGA010000004.1"/>
</dbReference>
<evidence type="ECO:0000313" key="3">
    <source>
        <dbReference type="Proteomes" id="UP000252669"/>
    </source>
</evidence>
<name>A0A366MVZ8_9BACT</name>
<reference evidence="2 3" key="1">
    <citation type="submission" date="2017-10" db="EMBL/GenBank/DDBJ databases">
        <title>Genomics of the genus Arcobacter.</title>
        <authorList>
            <person name="Perez-Cataluna A."/>
            <person name="Figueras M.J."/>
        </authorList>
    </citation>
    <scope>NUCLEOTIDE SEQUENCE [LARGE SCALE GENOMIC DNA]</scope>
    <source>
        <strain evidence="2 3">CECT 9230</strain>
    </source>
</reference>
<proteinExistence type="predicted"/>
<dbReference type="OrthoDB" id="5349303at2"/>
<gene>
    <name evidence="2" type="ORF">CRU91_02390</name>
</gene>
<dbReference type="EMBL" id="PDKB01000003">
    <property type="protein sequence ID" value="RBQ29800.1"/>
    <property type="molecule type" value="Genomic_DNA"/>
</dbReference>
<dbReference type="Pfam" id="PF09681">
    <property type="entry name" value="Phage_rep_org_N"/>
    <property type="match status" value="1"/>
</dbReference>